<sequence length="408" mass="48086">MITPRFDLRQDEEFLYIDIKALNIKVQDVEIHAEGDLFLFSLSPYYLRLTLPGRVIEDERSHASCDISLGLIIVKLAKETKGEHFADLDLTSRLLVRKETPQQTQPQKSKPLIENLQLSARYGFNYQYSGLFTQNVLSGNEINEIDSVEQSTIESRSLERKEKEDKKFDQEYYLADFVSSDDIKEYIKCKSKPWLELRAWQKDHKFQEDDNKEELPRIEFTEKEKDELMKLPRKEYLIDNLKGTYLCLIPLIFGYCYDSRTTHGEPTSESTWTIGKLSPTISCLDSYFSTLADVIYACTRRALAYPLYRHWELIEKVWQDVYCSFRLGKRTLLRILLVIRERFAWHDTCYIYNRAIIDDYCVWIQSSSENVIRSLAHEIHAFKLEKRDIGWELEEVESLANDLPRETS</sequence>
<dbReference type="InterPro" id="IPR007009">
    <property type="entry name" value="Shq1_C"/>
</dbReference>
<proteinExistence type="inferred from homology"/>
<dbReference type="Gene3D" id="2.60.40.790">
    <property type="match status" value="1"/>
</dbReference>
<evidence type="ECO:0000313" key="4">
    <source>
        <dbReference type="Proteomes" id="UP000186594"/>
    </source>
</evidence>
<dbReference type="InterPro" id="IPR007052">
    <property type="entry name" value="CS_dom"/>
</dbReference>
<dbReference type="GO" id="GO:0000493">
    <property type="term" value="P:box H/ACA snoRNP assembly"/>
    <property type="evidence" value="ECO:0007669"/>
    <property type="project" value="EnsemblFungi"/>
</dbReference>
<comment type="similarity">
    <text evidence="1">Belongs to the SHQ1 family.</text>
</comment>
<dbReference type="SUPFAM" id="SSF49764">
    <property type="entry name" value="HSP20-like chaperones"/>
    <property type="match status" value="1"/>
</dbReference>
<name>A0A1U7LKA0_NEOID</name>
<protein>
    <submittedName>
        <fullName evidence="3">Protein shq1</fullName>
    </submittedName>
</protein>
<dbReference type="OMA" id="HNIESAW"/>
<keyword evidence="4" id="KW-1185">Reference proteome</keyword>
<dbReference type="InterPro" id="IPR048696">
    <property type="entry name" value="SHQ1-like_CS"/>
</dbReference>
<dbReference type="Pfam" id="PF21413">
    <property type="entry name" value="SHQ1-like_CS"/>
    <property type="match status" value="1"/>
</dbReference>
<dbReference type="Proteomes" id="UP000186594">
    <property type="component" value="Unassembled WGS sequence"/>
</dbReference>
<feature type="domain" description="CS" evidence="2">
    <location>
        <begin position="1"/>
        <end position="89"/>
    </location>
</feature>
<evidence type="ECO:0000313" key="3">
    <source>
        <dbReference type="EMBL" id="OLL23085.1"/>
    </source>
</evidence>
<dbReference type="InterPro" id="IPR039742">
    <property type="entry name" value="Shq1"/>
</dbReference>
<dbReference type="PANTHER" id="PTHR12967:SF0">
    <property type="entry name" value="PROTEIN SHQ1 HOMOLOG"/>
    <property type="match status" value="1"/>
</dbReference>
<gene>
    <name evidence="3" type="ORF">NEOLI_001232</name>
</gene>
<dbReference type="Pfam" id="PF04925">
    <property type="entry name" value="SHQ1"/>
    <property type="match status" value="1"/>
</dbReference>
<dbReference type="EMBL" id="LXFE01002311">
    <property type="protein sequence ID" value="OLL23085.1"/>
    <property type="molecule type" value="Genomic_DNA"/>
</dbReference>
<dbReference type="PANTHER" id="PTHR12967">
    <property type="entry name" value="PROTEIN SHQ1 HOMOLOG"/>
    <property type="match status" value="1"/>
</dbReference>
<dbReference type="AlphaFoldDB" id="A0A1U7LKA0"/>
<evidence type="ECO:0000259" key="2">
    <source>
        <dbReference type="PROSITE" id="PS51203"/>
    </source>
</evidence>
<dbReference type="InterPro" id="IPR008978">
    <property type="entry name" value="HSP20-like_chaperone"/>
</dbReference>
<dbReference type="GO" id="GO:0005654">
    <property type="term" value="C:nucleoplasm"/>
    <property type="evidence" value="ECO:0007669"/>
    <property type="project" value="EnsemblFungi"/>
</dbReference>
<dbReference type="GO" id="GO:0051082">
    <property type="term" value="F:unfolded protein binding"/>
    <property type="evidence" value="ECO:0007669"/>
    <property type="project" value="EnsemblFungi"/>
</dbReference>
<accession>A0A1U7LKA0</accession>
<organism evidence="3 4">
    <name type="scientific">Neolecta irregularis (strain DAH-3)</name>
    <dbReference type="NCBI Taxonomy" id="1198029"/>
    <lineage>
        <taxon>Eukaryota</taxon>
        <taxon>Fungi</taxon>
        <taxon>Dikarya</taxon>
        <taxon>Ascomycota</taxon>
        <taxon>Taphrinomycotina</taxon>
        <taxon>Neolectales</taxon>
        <taxon>Neolectaceae</taxon>
        <taxon>Neolecta</taxon>
    </lineage>
</organism>
<evidence type="ECO:0000256" key="1">
    <source>
        <dbReference type="ARBA" id="ARBA00005607"/>
    </source>
</evidence>
<dbReference type="PROSITE" id="PS51203">
    <property type="entry name" value="CS"/>
    <property type="match status" value="1"/>
</dbReference>
<reference evidence="3 4" key="1">
    <citation type="submission" date="2016-04" db="EMBL/GenBank/DDBJ databases">
        <title>Evolutionary innovation and constraint leading to complex multicellularity in the Ascomycota.</title>
        <authorList>
            <person name="Cisse O."/>
            <person name="Nguyen A."/>
            <person name="Hewitt D.A."/>
            <person name="Jedd G."/>
            <person name="Stajich J.E."/>
        </authorList>
    </citation>
    <scope>NUCLEOTIDE SEQUENCE [LARGE SCALE GENOMIC DNA]</scope>
    <source>
        <strain evidence="3 4">DAH-3</strain>
    </source>
</reference>
<comment type="caution">
    <text evidence="3">The sequence shown here is derived from an EMBL/GenBank/DDBJ whole genome shotgun (WGS) entry which is preliminary data.</text>
</comment>
<dbReference type="OrthoDB" id="73639at2759"/>
<dbReference type="GO" id="GO:0005829">
    <property type="term" value="C:cytosol"/>
    <property type="evidence" value="ECO:0007669"/>
    <property type="project" value="EnsemblFungi"/>
</dbReference>
<dbReference type="STRING" id="1198029.A0A1U7LKA0"/>